<dbReference type="Proteomes" id="UP000631300">
    <property type="component" value="Unassembled WGS sequence"/>
</dbReference>
<reference evidence="1" key="1">
    <citation type="journal article" date="2014" name="Int. J. Syst. Evol. Microbiol.">
        <title>Complete genome sequence of Corynebacterium casei LMG S-19264T (=DSM 44701T), isolated from a smear-ripened cheese.</title>
        <authorList>
            <consortium name="US DOE Joint Genome Institute (JGI-PGF)"/>
            <person name="Walter F."/>
            <person name="Albersmeier A."/>
            <person name="Kalinowski J."/>
            <person name="Ruckert C."/>
        </authorList>
    </citation>
    <scope>NUCLEOTIDE SEQUENCE</scope>
    <source>
        <strain evidence="1">KCTC 22164</strain>
    </source>
</reference>
<dbReference type="NCBIfam" id="NF038123">
    <property type="entry name" value="NF038123_dom"/>
    <property type="match status" value="1"/>
</dbReference>
<reference evidence="1" key="2">
    <citation type="submission" date="2020-09" db="EMBL/GenBank/DDBJ databases">
        <authorList>
            <person name="Sun Q."/>
            <person name="Kim S."/>
        </authorList>
    </citation>
    <scope>NUCLEOTIDE SEQUENCE</scope>
    <source>
        <strain evidence="1">KCTC 22164</strain>
    </source>
</reference>
<dbReference type="Gene3D" id="2.60.40.2130">
    <property type="entry name" value="F-spondin domain"/>
    <property type="match status" value="1"/>
</dbReference>
<protein>
    <recommendedName>
        <fullName evidence="3">Spondin domain-containing protein</fullName>
    </recommendedName>
</protein>
<evidence type="ECO:0000313" key="2">
    <source>
        <dbReference type="Proteomes" id="UP000631300"/>
    </source>
</evidence>
<proteinExistence type="predicted"/>
<dbReference type="EMBL" id="BMXP01000002">
    <property type="protein sequence ID" value="GGW80895.1"/>
    <property type="molecule type" value="Genomic_DNA"/>
</dbReference>
<dbReference type="InterPro" id="IPR009465">
    <property type="entry name" value="Spondin_N"/>
</dbReference>
<dbReference type="RefSeq" id="WP_189404444.1">
    <property type="nucleotide sequence ID" value="NZ_BMXP01000002.1"/>
</dbReference>
<accession>A0A918JJV2</accession>
<sequence>MKTTLRFTLLSVTSVLILAGCGSDDDDEVMMPDPPVPEPVVMTYEVTITNLTAAQPLSPVAVMLTAEQQYWQVGMPASDALALLAEGGDNSELVNAGGVLAASDSGMPVGPGDSASVTVSVDDAEGVWLTVATMLVNTNDGFTGITGYDLNTLTIGDSVSMSVMVYDAGTEANTEAAGTIPGPADGGEGVSAGREEADSVFVHGGVVSQEDGLASSVLDQSHRFDNPAVKLSVTRVE</sequence>
<comment type="caution">
    <text evidence="1">The sequence shown here is derived from an EMBL/GenBank/DDBJ whole genome shotgun (WGS) entry which is preliminary data.</text>
</comment>
<evidence type="ECO:0008006" key="3">
    <source>
        <dbReference type="Google" id="ProtNLM"/>
    </source>
</evidence>
<gene>
    <name evidence="1" type="ORF">GCM10007391_12410</name>
</gene>
<keyword evidence="2" id="KW-1185">Reference proteome</keyword>
<dbReference type="InterPro" id="IPR038678">
    <property type="entry name" value="Spondin_N_sf"/>
</dbReference>
<dbReference type="AlphaFoldDB" id="A0A918JJV2"/>
<evidence type="ECO:0000313" key="1">
    <source>
        <dbReference type="EMBL" id="GGW80895.1"/>
    </source>
</evidence>
<name>A0A918JJV2_9ALTE</name>
<dbReference type="PROSITE" id="PS51257">
    <property type="entry name" value="PROKAR_LIPOPROTEIN"/>
    <property type="match status" value="1"/>
</dbReference>
<organism evidence="1 2">
    <name type="scientific">Alteromonas halophila</name>
    <dbReference type="NCBI Taxonomy" id="516698"/>
    <lineage>
        <taxon>Bacteria</taxon>
        <taxon>Pseudomonadati</taxon>
        <taxon>Pseudomonadota</taxon>
        <taxon>Gammaproteobacteria</taxon>
        <taxon>Alteromonadales</taxon>
        <taxon>Alteromonadaceae</taxon>
        <taxon>Alteromonas/Salinimonas group</taxon>
        <taxon>Alteromonas</taxon>
    </lineage>
</organism>